<sequence>MNRFEKMHGKPGAKYGIYNKQAKKFQFGICEDTPMLAEARLWQKIGDDARKWRFEVKRLPDKEK</sequence>
<dbReference type="AlphaFoldDB" id="A0A173SAL5"/>
<protein>
    <submittedName>
        <fullName evidence="1">Uncharacterized protein</fullName>
    </submittedName>
</protein>
<evidence type="ECO:0000313" key="1">
    <source>
        <dbReference type="EMBL" id="CUM87372.1"/>
    </source>
</evidence>
<dbReference type="RefSeq" id="WP_055213806.1">
    <property type="nucleotide sequence ID" value="NZ_CYXO01000004.1"/>
</dbReference>
<proteinExistence type="predicted"/>
<reference evidence="1 2" key="1">
    <citation type="submission" date="2015-09" db="EMBL/GenBank/DDBJ databases">
        <authorList>
            <consortium name="Pathogen Informatics"/>
        </authorList>
    </citation>
    <scope>NUCLEOTIDE SEQUENCE [LARGE SCALE GENOMIC DNA]</scope>
    <source>
        <strain evidence="1 2">2789STDY5834961</strain>
    </source>
</reference>
<organism evidence="1 2">
    <name type="scientific">Dorea longicatena</name>
    <dbReference type="NCBI Taxonomy" id="88431"/>
    <lineage>
        <taxon>Bacteria</taxon>
        <taxon>Bacillati</taxon>
        <taxon>Bacillota</taxon>
        <taxon>Clostridia</taxon>
        <taxon>Lachnospirales</taxon>
        <taxon>Lachnospiraceae</taxon>
        <taxon>Dorea</taxon>
    </lineage>
</organism>
<accession>A0A173SAL5</accession>
<evidence type="ECO:0000313" key="2">
    <source>
        <dbReference type="Proteomes" id="UP000095597"/>
    </source>
</evidence>
<gene>
    <name evidence="1" type="ORF">ERS852573_00923</name>
</gene>
<dbReference type="Proteomes" id="UP000095597">
    <property type="component" value="Unassembled WGS sequence"/>
</dbReference>
<dbReference type="OrthoDB" id="9553766at2"/>
<dbReference type="EMBL" id="CYXO01000004">
    <property type="protein sequence ID" value="CUM87372.1"/>
    <property type="molecule type" value="Genomic_DNA"/>
</dbReference>
<name>A0A173SAL5_9FIRM</name>